<dbReference type="Proteomes" id="UP001209279">
    <property type="component" value="Chromosome"/>
</dbReference>
<gene>
    <name evidence="2" type="ORF">K7K07_16210</name>
</gene>
<protein>
    <submittedName>
        <fullName evidence="2">Pyocin knob domain-containing protein</fullName>
    </submittedName>
</protein>
<evidence type="ECO:0000256" key="1">
    <source>
        <dbReference type="SAM" id="MobiDB-lite"/>
    </source>
</evidence>
<reference evidence="2" key="1">
    <citation type="submission" date="2021-08" db="EMBL/GenBank/DDBJ databases">
        <authorList>
            <person name="Yaryura P.M."/>
            <person name="Bianco M.I."/>
            <person name="Morais C."/>
            <person name="Setubal J.C."/>
        </authorList>
    </citation>
    <scope>NUCLEOTIDE SEQUENCE</scope>
    <source>
        <strain evidence="2">AP1</strain>
    </source>
</reference>
<organism evidence="2 3">
    <name type="scientific">Pseudomonas soli</name>
    <dbReference type="NCBI Taxonomy" id="1306993"/>
    <lineage>
        <taxon>Bacteria</taxon>
        <taxon>Pseudomonadati</taxon>
        <taxon>Pseudomonadota</taxon>
        <taxon>Gammaproteobacteria</taxon>
        <taxon>Pseudomonadales</taxon>
        <taxon>Pseudomonadaceae</taxon>
        <taxon>Pseudomonas</taxon>
    </lineage>
</organism>
<feature type="compositionally biased region" description="Polar residues" evidence="1">
    <location>
        <begin position="266"/>
        <end position="287"/>
    </location>
</feature>
<accession>A0AAJ5MH89</accession>
<name>A0AAJ5MH89_9PSED</name>
<dbReference type="AlphaFoldDB" id="A0AAJ5MH89"/>
<feature type="region of interest" description="Disordered" evidence="1">
    <location>
        <begin position="264"/>
        <end position="288"/>
    </location>
</feature>
<dbReference type="CDD" id="cd19958">
    <property type="entry name" value="pyocin_knob"/>
    <property type="match status" value="1"/>
</dbReference>
<proteinExistence type="predicted"/>
<dbReference type="RefSeq" id="WP_263158128.1">
    <property type="nucleotide sequence ID" value="NZ_CP083803.1"/>
</dbReference>
<sequence>MPWYRAGTVAITAGQTTVTGTSTNFALNARVGDAFQGPDGRWYEVANIASATVLSILPAYQGATVATGSYGLAPMQGYVKDLADRVRQMVDGWGTALASLGTASTGTLTTSTTDSTVGRVMRVGDLGFTGTAVSLPITDLNTVTSPGRYAFGNGVTNGPATGVAYYVDVLRHGSLVTQIAYGMTAGFVGKMYTRLYSTSWSGWSEKPSAGDYGIGGTAVLLTGAQLNALNHTVTGNYAVTGAEAAVVGIVPSYGGTVFHQGRPGETATQTYRSTGTADNQAQERSWSSGGGWTPWRRLYHQGNIVGTVSQTGGVPTGAIIETGTNANGTYTKFADGSMICRGIADLGNVAVTTLAATGLYTSAFQIGRTFPAQFSGQPQCLLDIATGNATCYSTKVGLPTASATQGFYVQSPQSQTVNVAVSYIAYGRWF</sequence>
<dbReference type="EMBL" id="CP083803">
    <property type="protein sequence ID" value="UXZ43620.1"/>
    <property type="molecule type" value="Genomic_DNA"/>
</dbReference>
<evidence type="ECO:0000313" key="2">
    <source>
        <dbReference type="EMBL" id="UXZ43620.1"/>
    </source>
</evidence>
<evidence type="ECO:0000313" key="3">
    <source>
        <dbReference type="Proteomes" id="UP001209279"/>
    </source>
</evidence>